<dbReference type="InterPro" id="IPR002745">
    <property type="entry name" value="Ptrans_KptA/Tpt1"/>
</dbReference>
<dbReference type="Proteomes" id="UP000319219">
    <property type="component" value="Unassembled WGS sequence"/>
</dbReference>
<dbReference type="PANTHER" id="PTHR12684:SF2">
    <property type="entry name" value="TRNA 2'-PHOSPHOTRANSFERASE 1"/>
    <property type="match status" value="1"/>
</dbReference>
<accession>A0ABY3AYI6</accession>
<dbReference type="RefSeq" id="WP_063213893.1">
    <property type="nucleotide sequence ID" value="NZ_VIJZ01000013.1"/>
</dbReference>
<evidence type="ECO:0000256" key="2">
    <source>
        <dbReference type="ARBA" id="ARBA00022679"/>
    </source>
</evidence>
<dbReference type="SUPFAM" id="SSF56399">
    <property type="entry name" value="ADP-ribosylation"/>
    <property type="match status" value="1"/>
</dbReference>
<name>A0ABY3AYI6_9BACL</name>
<evidence type="ECO:0000256" key="3">
    <source>
        <dbReference type="ARBA" id="ARBA00023027"/>
    </source>
</evidence>
<gene>
    <name evidence="5" type="primary">kptA</name>
    <name evidence="6" type="ORF">FKV70_23320</name>
</gene>
<dbReference type="Pfam" id="PF01885">
    <property type="entry name" value="PTS_2-RNA"/>
    <property type="match status" value="1"/>
</dbReference>
<sequence length="193" mass="21974">MKKQTEDMKLSKIMSKMLRHKPEESGLKLDITDGSCTVEHLLQIIQSLPGWSGVKQTDIERIVRNSDKQRFEIHNGRIRARYGHSYQKIEYTPGNPPDVLYHGTNKQALPFIMADGLDPVGRQYVHLSESTNFAALAGSRRGELVMLKVNTIKAREEGIAFYYAGHEVWLAEWIPWELCSIDDEESNSGEVNT</sequence>
<comment type="caution">
    <text evidence="6">The sequence shown here is derived from an EMBL/GenBank/DDBJ whole genome shotgun (WGS) entry which is preliminary data.</text>
</comment>
<dbReference type="InterPro" id="IPR042081">
    <property type="entry name" value="RNA_2'-PTrans_C"/>
</dbReference>
<keyword evidence="3 5" id="KW-0520">NAD</keyword>
<dbReference type="PANTHER" id="PTHR12684">
    <property type="entry name" value="PUTATIVE PHOSPHOTRANSFERASE"/>
    <property type="match status" value="1"/>
</dbReference>
<keyword evidence="2 5" id="KW-0808">Transferase</keyword>
<dbReference type="Gene3D" id="3.20.170.30">
    <property type="match status" value="1"/>
</dbReference>
<proteinExistence type="inferred from homology"/>
<evidence type="ECO:0000256" key="4">
    <source>
        <dbReference type="ARBA" id="ARBA00025212"/>
    </source>
</evidence>
<dbReference type="Gene3D" id="1.10.10.970">
    <property type="entry name" value="RNA 2'-phosphotransferase, Tpt1/KptA family, N-terminal domain"/>
    <property type="match status" value="1"/>
</dbReference>
<evidence type="ECO:0000313" key="6">
    <source>
        <dbReference type="EMBL" id="TQR95445.1"/>
    </source>
</evidence>
<organism evidence="6 7">
    <name type="scientific">Paenibacillus ottowii</name>
    <dbReference type="NCBI Taxonomy" id="2315729"/>
    <lineage>
        <taxon>Bacteria</taxon>
        <taxon>Bacillati</taxon>
        <taxon>Bacillota</taxon>
        <taxon>Bacilli</taxon>
        <taxon>Bacillales</taxon>
        <taxon>Paenibacillaceae</taxon>
        <taxon>Paenibacillus</taxon>
    </lineage>
</organism>
<comment type="similarity">
    <text evidence="1 5">Belongs to the KptA/TPT1 family.</text>
</comment>
<evidence type="ECO:0000256" key="1">
    <source>
        <dbReference type="ARBA" id="ARBA00009836"/>
    </source>
</evidence>
<keyword evidence="7" id="KW-1185">Reference proteome</keyword>
<evidence type="ECO:0000256" key="5">
    <source>
        <dbReference type="HAMAP-Rule" id="MF_00299"/>
    </source>
</evidence>
<protein>
    <recommendedName>
        <fullName evidence="5">Probable RNA 2'-phosphotransferase</fullName>
        <ecNumber evidence="5">2.7.1.-</ecNumber>
    </recommendedName>
</protein>
<dbReference type="InterPro" id="IPR022928">
    <property type="entry name" value="RNA_2'-PTrans_KptA"/>
</dbReference>
<dbReference type="EMBL" id="VIJZ01000013">
    <property type="protein sequence ID" value="TQR95445.1"/>
    <property type="molecule type" value="Genomic_DNA"/>
</dbReference>
<comment type="function">
    <text evidence="4 5">Removes the 2'-phosphate from RNA via an intermediate in which the phosphate is ADP-ribosylated by NAD followed by a presumed transesterification to release the RNA and generate ADP-ribose 1''-2''-cyclic phosphate (APPR&gt;P). May function as an ADP-ribosylase.</text>
</comment>
<evidence type="ECO:0000313" key="7">
    <source>
        <dbReference type="Proteomes" id="UP000319219"/>
    </source>
</evidence>
<dbReference type="InterPro" id="IPR042080">
    <property type="entry name" value="RNA_2'-PTrans_N"/>
</dbReference>
<dbReference type="HAMAP" id="MF_00299">
    <property type="entry name" value="KptA"/>
    <property type="match status" value="1"/>
</dbReference>
<dbReference type="EC" id="2.7.1.-" evidence="5"/>
<reference evidence="6 7" key="1">
    <citation type="submission" date="2019-07" db="EMBL/GenBank/DDBJ databases">
        <title>Paenibacillus ottowii sp. nov. isolated from a fermentation system processing bovine manure.</title>
        <authorList>
            <person name="Velazquez L.F."/>
            <person name="Rajbanshi S."/>
            <person name="Guan S."/>
            <person name="Hinchee M."/>
            <person name="Welsh A."/>
        </authorList>
    </citation>
    <scope>NUCLEOTIDE SEQUENCE [LARGE SCALE GENOMIC DNA]</scope>
    <source>
        <strain evidence="6 7">MS2379</strain>
    </source>
</reference>